<feature type="domain" description="THO complex subunit 2 N-terminal" evidence="8">
    <location>
        <begin position="11"/>
        <end position="623"/>
    </location>
</feature>
<feature type="compositionally biased region" description="Basic and acidic residues" evidence="5">
    <location>
        <begin position="1335"/>
        <end position="1376"/>
    </location>
</feature>
<feature type="compositionally biased region" description="Low complexity" evidence="5">
    <location>
        <begin position="1465"/>
        <end position="1477"/>
    </location>
</feature>
<dbReference type="GeneID" id="26842423"/>
<dbReference type="GO" id="GO:0006397">
    <property type="term" value="P:mRNA processing"/>
    <property type="evidence" value="ECO:0007669"/>
    <property type="project" value="InterPro"/>
</dbReference>
<comment type="subcellular location">
    <subcellularLocation>
        <location evidence="1">Nucleus</location>
    </subcellularLocation>
</comment>
<dbReference type="PANTHER" id="PTHR21597:SF0">
    <property type="entry name" value="THO COMPLEX SUBUNIT 2"/>
    <property type="match status" value="1"/>
</dbReference>
<evidence type="ECO:0000256" key="1">
    <source>
        <dbReference type="ARBA" id="ARBA00004123"/>
    </source>
</evidence>
<feature type="compositionally biased region" description="Polar residues" evidence="5">
    <location>
        <begin position="1381"/>
        <end position="1395"/>
    </location>
</feature>
<proteinExistence type="inferred from homology"/>
<evidence type="ECO:0000256" key="4">
    <source>
        <dbReference type="ARBA" id="ARBA00023242"/>
    </source>
</evidence>
<evidence type="ECO:0000259" key="7">
    <source>
        <dbReference type="Pfam" id="PF11732"/>
    </source>
</evidence>
<feature type="region of interest" description="Disordered" evidence="5">
    <location>
        <begin position="336"/>
        <end position="360"/>
    </location>
</feature>
<evidence type="ECO:0000256" key="5">
    <source>
        <dbReference type="SAM" id="MobiDB-lite"/>
    </source>
</evidence>
<dbReference type="PANTHER" id="PTHR21597">
    <property type="entry name" value="THO2 PROTEIN"/>
    <property type="match status" value="1"/>
</dbReference>
<feature type="compositionally biased region" description="Polar residues" evidence="5">
    <location>
        <begin position="350"/>
        <end position="360"/>
    </location>
</feature>
<dbReference type="Pfam" id="PF16134">
    <property type="entry name" value="THOC2_N"/>
    <property type="match status" value="1"/>
</dbReference>
<dbReference type="InterPro" id="IPR021418">
    <property type="entry name" value="THO_THOC2_C"/>
</dbReference>
<feature type="compositionally biased region" description="Basic and acidic residues" evidence="5">
    <location>
        <begin position="1271"/>
        <end position="1281"/>
    </location>
</feature>
<feature type="compositionally biased region" description="Basic and acidic residues" evidence="5">
    <location>
        <begin position="1304"/>
        <end position="1321"/>
    </location>
</feature>
<feature type="domain" description="THO complex subunitTHOC2 N-terminal" evidence="7">
    <location>
        <begin position="625"/>
        <end position="700"/>
    </location>
</feature>
<keyword evidence="10" id="KW-1185">Reference proteome</keyword>
<dbReference type="RefSeq" id="XP_015464926.1">
    <property type="nucleotide sequence ID" value="XM_015614243.1"/>
</dbReference>
<keyword evidence="4" id="KW-0539">Nucleus</keyword>
<feature type="domain" description="THO complex subunitTHOC2 C-terminal" evidence="6">
    <location>
        <begin position="915"/>
        <end position="1214"/>
    </location>
</feature>
<organism evidence="9 10">
    <name type="scientific">Debaryomyces fabryi</name>
    <dbReference type="NCBI Taxonomy" id="58627"/>
    <lineage>
        <taxon>Eukaryota</taxon>
        <taxon>Fungi</taxon>
        <taxon>Dikarya</taxon>
        <taxon>Ascomycota</taxon>
        <taxon>Saccharomycotina</taxon>
        <taxon>Pichiomycetes</taxon>
        <taxon>Debaryomycetaceae</taxon>
        <taxon>Debaryomyces</taxon>
    </lineage>
</organism>
<dbReference type="OrthoDB" id="29024at2759"/>
<reference evidence="9 10" key="1">
    <citation type="submission" date="2015-11" db="EMBL/GenBank/DDBJ databases">
        <title>The genome of Debaryomyces fabryi.</title>
        <authorList>
            <person name="Tafer H."/>
            <person name="Lopandic K."/>
        </authorList>
    </citation>
    <scope>NUCLEOTIDE SEQUENCE [LARGE SCALE GENOMIC DNA]</scope>
    <source>
        <strain evidence="9 10">CBS 789</strain>
    </source>
</reference>
<comment type="similarity">
    <text evidence="2">Belongs to the THOC2 family.</text>
</comment>
<dbReference type="Pfam" id="PF11732">
    <property type="entry name" value="Thoc2"/>
    <property type="match status" value="1"/>
</dbReference>
<dbReference type="GO" id="GO:0006406">
    <property type="term" value="P:mRNA export from nucleus"/>
    <property type="evidence" value="ECO:0007669"/>
    <property type="project" value="InterPro"/>
</dbReference>
<dbReference type="InterPro" id="IPR021726">
    <property type="entry name" value="THO_THOC2_N"/>
</dbReference>
<protein>
    <recommendedName>
        <fullName evidence="3">THO complex subunit 2</fullName>
    </recommendedName>
</protein>
<accession>A0A0V1PRG3</accession>
<evidence type="ECO:0000256" key="2">
    <source>
        <dbReference type="ARBA" id="ARBA00007857"/>
    </source>
</evidence>
<dbReference type="InterPro" id="IPR032302">
    <property type="entry name" value="THOC2_N"/>
</dbReference>
<dbReference type="GO" id="GO:0003729">
    <property type="term" value="F:mRNA binding"/>
    <property type="evidence" value="ECO:0007669"/>
    <property type="project" value="TreeGrafter"/>
</dbReference>
<dbReference type="InterPro" id="IPR040007">
    <property type="entry name" value="Tho2"/>
</dbReference>
<feature type="region of interest" description="Disordered" evidence="5">
    <location>
        <begin position="1271"/>
        <end position="1557"/>
    </location>
</feature>
<gene>
    <name evidence="9" type="ORF">AC631_05414</name>
</gene>
<feature type="compositionally biased region" description="Pro residues" evidence="5">
    <location>
        <begin position="1491"/>
        <end position="1513"/>
    </location>
</feature>
<comment type="caution">
    <text evidence="9">The sequence shown here is derived from an EMBL/GenBank/DDBJ whole genome shotgun (WGS) entry which is preliminary data.</text>
</comment>
<dbReference type="Pfam" id="PF11262">
    <property type="entry name" value="Tho2"/>
    <property type="match status" value="1"/>
</dbReference>
<evidence type="ECO:0000256" key="3">
    <source>
        <dbReference type="ARBA" id="ARBA00019596"/>
    </source>
</evidence>
<dbReference type="EMBL" id="LMYN01000205">
    <property type="protein sequence ID" value="KRZ98823.1"/>
    <property type="molecule type" value="Genomic_DNA"/>
</dbReference>
<name>A0A0V1PRG3_9ASCO</name>
<evidence type="ECO:0000313" key="9">
    <source>
        <dbReference type="EMBL" id="KRZ98823.1"/>
    </source>
</evidence>
<evidence type="ECO:0000259" key="6">
    <source>
        <dbReference type="Pfam" id="PF11262"/>
    </source>
</evidence>
<dbReference type="Proteomes" id="UP000054251">
    <property type="component" value="Unassembled WGS sequence"/>
</dbReference>
<dbReference type="GO" id="GO:0000445">
    <property type="term" value="C:THO complex part of transcription export complex"/>
    <property type="evidence" value="ECO:0007669"/>
    <property type="project" value="TreeGrafter"/>
</dbReference>
<evidence type="ECO:0000313" key="10">
    <source>
        <dbReference type="Proteomes" id="UP000054251"/>
    </source>
</evidence>
<sequence length="1557" mass="180137">MGIESEALTYFDDKVINEFEGVGSESLIQLLQAPDQTSQDAENITSQIFTELLLVYEEERISLEAIIQFLSLAINDEFTAVIFCQVFDVFPLSFSLQKLLLEIYQRQNIIKASTFSKMIGYESILKLSIVPTDTLMKQLNTHKRDEFYTQKKYNLIHEESEGYAKLMVELYNILKYNDTSYQVDYALRIIEELTGHYNLDPNRTLDILIEIYSNNFVGNQDFAINLLKKSQWWPSKESDCFSSIEHLSQGGNETAAKIIGLRILKQPLDKDLPETLKILFACLIKEGFVSFGSIYKYITPGDEEMKALEAEYKKNLNEKVFKASASALALAAPLQEEEEEVNTSKDKKPSSQGNTKQKEATIQSKLNSNLRFQFLRVLLGNGLYWPSIYILTEYPFLAYIDDEISDLINRLFNSMLTPLYDSIRVFSDEELDKLQTSKQVAFSRPFNNVRYEESPCTELLSFKPTIKSFSHKRFHYFYTNWNKKIPQINNPDDLFKVSREFLKFNGVNLAKDLELFSKICEIGIWDLNKNQENENRKAEWLNYFRNFIFQAMPLIEENSIIIDKAYSILSFYDSEDRFNLYSEMHQVLAKNNPLIKIAYGKAEKSTKDVLKRLSKENVRPMMRRLAKISFSNPLPCFLTILQQIESYDNLNTLVVETARYFNNYGWDTLTLAILMRLTAAGRSNIQDDGLNERQWIQSLASFIGKICHRYPNAIDLKTLVTFLLKSLHNKENLGLIVLKEIFISMGGIQTIADLTLKQIDMINCGSSLEKVVYRTIDDLRFERFKSGRILVKTLVELDAVNELLILLCQLGDDMLFNSDNSHLKVLANKSDDLSTVLHLFTQLINFFGNSEDLDKLLLPVSEFIKQYHVPPSFAFEIWRQTISKNILAADSDDTFTPVISDIMNQCSQILPSKVWDDLSTGLYATFWQLSLYDINYSEELYESELEKLKSNINSIKDTLLINKRSSEVTRATIDRYKKDLKQNEDFVLAIPDERESHLKHSELFSKRLNKESSHWFAMSGVENIKLQVQSFFQYCLLPRAIHSSFDAAYSAKFLFQLHKVETTNFSIILALNELIKSNLLFGTLFTSTPAEAENLGLFFAELLKRLHEWTNESTFNNEAKNYTLFSEDSEELTYDKFRKLLFEYHDIILKDVGQALEVKEYMCRRNAITFLKYLVGIYPNVEDHCEKIVKYLENISLNEDREDLKLSSSALIGHVKSRSKEWVPLWEFIPMDDQEKEAHVQKRNAIKESIKKLEQENKDRIKEKELKEKLMREKELSEKRSNTSTISYDESKSAPSRPGTRTSDSAKTRYDYYSKYGENKIKSQPKVENSIESQKAAKPEDELVEKSKQEEKKENSKPLDLKARIREAKKELKESNKSNSTPVSKEASPTSSIEIANNKDHTKGTITARKPNMPKGQLNARLAEENRPKQRTPLPPQDVAAQKDTHNDYRYNEKNQQFGGRRYNENYNSNRYNQRSYTPSGQQNKLQQKRPIPPPPSRGPSRPIPPPPPPPVNLKPTSDNQHKHDNQGSRNAGRYDSKRKHDTYNSGGRGYDKKPRY</sequence>
<evidence type="ECO:0000259" key="8">
    <source>
        <dbReference type="Pfam" id="PF16134"/>
    </source>
</evidence>
<feature type="compositionally biased region" description="Basic and acidic residues" evidence="5">
    <location>
        <begin position="1441"/>
        <end position="1453"/>
    </location>
</feature>